<keyword evidence="5" id="KW-0472">Membrane</keyword>
<evidence type="ECO:0000256" key="5">
    <source>
        <dbReference type="ARBA" id="ARBA00023136"/>
    </source>
</evidence>
<keyword evidence="4 7" id="KW-0238">DNA-binding</keyword>
<dbReference type="PANTHER" id="PTHR43493:SF1">
    <property type="entry name" value="DNA TOPOISOMERASE 4 SUBUNIT A"/>
    <property type="match status" value="1"/>
</dbReference>
<dbReference type="InterPro" id="IPR050220">
    <property type="entry name" value="Type_II_DNA_Topoisomerases"/>
</dbReference>
<evidence type="ECO:0000256" key="2">
    <source>
        <dbReference type="ARBA" id="ARBA00022475"/>
    </source>
</evidence>
<proteinExistence type="predicted"/>
<evidence type="ECO:0000256" key="6">
    <source>
        <dbReference type="ARBA" id="ARBA00023235"/>
    </source>
</evidence>
<dbReference type="InterPro" id="IPR013757">
    <property type="entry name" value="Topo_IIA_A_a_sf"/>
</dbReference>
<feature type="domain" description="Topo IIA-type catalytic" evidence="10">
    <location>
        <begin position="1"/>
        <end position="352"/>
    </location>
</feature>
<dbReference type="GO" id="GO:0003677">
    <property type="term" value="F:DNA binding"/>
    <property type="evidence" value="ECO:0007669"/>
    <property type="project" value="UniProtKB-UniRule"/>
</dbReference>
<keyword evidence="3" id="KW-0799">Topoisomerase</keyword>
<dbReference type="PROSITE" id="PS52040">
    <property type="entry name" value="TOPO_IIA"/>
    <property type="match status" value="1"/>
</dbReference>
<comment type="catalytic activity">
    <reaction evidence="1">
        <text>ATP-dependent breakage, passage and rejoining of double-stranded DNA.</text>
        <dbReference type="EC" id="5.6.2.2"/>
    </reaction>
</comment>
<dbReference type="Gene3D" id="3.90.199.10">
    <property type="entry name" value="Topoisomerase II, domain 5"/>
    <property type="match status" value="1"/>
</dbReference>
<dbReference type="Pfam" id="PF00521">
    <property type="entry name" value="DNA_topoisoIV"/>
    <property type="match status" value="1"/>
</dbReference>
<dbReference type="GO" id="GO:0006265">
    <property type="term" value="P:DNA topological change"/>
    <property type="evidence" value="ECO:0007669"/>
    <property type="project" value="InterPro"/>
</dbReference>
<dbReference type="InterPro" id="IPR035516">
    <property type="entry name" value="Gyrase/topoIV_suA_C"/>
</dbReference>
<organism evidence="11 12">
    <name type="scientific">Corynebacterium urealyticum</name>
    <dbReference type="NCBI Taxonomy" id="43771"/>
    <lineage>
        <taxon>Bacteria</taxon>
        <taxon>Bacillati</taxon>
        <taxon>Actinomycetota</taxon>
        <taxon>Actinomycetes</taxon>
        <taxon>Mycobacteriales</taxon>
        <taxon>Corynebacteriaceae</taxon>
        <taxon>Corynebacterium</taxon>
    </lineage>
</organism>
<dbReference type="Gene3D" id="2.120.10.90">
    <property type="entry name" value="DNA gyrase/topoisomerase IV, subunit A, C-terminal"/>
    <property type="match status" value="1"/>
</dbReference>
<dbReference type="InterPro" id="IPR013758">
    <property type="entry name" value="Topo_IIA_A/C_ab"/>
</dbReference>
<feature type="non-terminal residue" evidence="11">
    <location>
        <position position="1"/>
    </location>
</feature>
<evidence type="ECO:0000256" key="3">
    <source>
        <dbReference type="ARBA" id="ARBA00023029"/>
    </source>
</evidence>
<gene>
    <name evidence="11" type="ORF">DI609_13630</name>
</gene>
<name>A0A2W5ARK2_9CORY</name>
<dbReference type="GO" id="GO:0009330">
    <property type="term" value="C:DNA topoisomerase type II (double strand cut, ATP-hydrolyzing) complex"/>
    <property type="evidence" value="ECO:0007669"/>
    <property type="project" value="TreeGrafter"/>
</dbReference>
<keyword evidence="2" id="KW-1003">Cell membrane</keyword>
<dbReference type="GO" id="GO:0034335">
    <property type="term" value="F:DNA negative supercoiling activity"/>
    <property type="evidence" value="ECO:0007669"/>
    <property type="project" value="UniProtKB-ARBA"/>
</dbReference>
<dbReference type="SUPFAM" id="SSF101904">
    <property type="entry name" value="GyrA/ParC C-terminal domain-like"/>
    <property type="match status" value="1"/>
</dbReference>
<dbReference type="GO" id="GO:0005524">
    <property type="term" value="F:ATP binding"/>
    <property type="evidence" value="ECO:0007669"/>
    <property type="project" value="InterPro"/>
</dbReference>
<evidence type="ECO:0000256" key="8">
    <source>
        <dbReference type="SAM" id="Coils"/>
    </source>
</evidence>
<evidence type="ECO:0000313" key="12">
    <source>
        <dbReference type="Proteomes" id="UP000249451"/>
    </source>
</evidence>
<evidence type="ECO:0000256" key="1">
    <source>
        <dbReference type="ARBA" id="ARBA00000185"/>
    </source>
</evidence>
<dbReference type="SUPFAM" id="SSF56719">
    <property type="entry name" value="Type II DNA topoisomerase"/>
    <property type="match status" value="1"/>
</dbReference>
<dbReference type="GO" id="GO:0005737">
    <property type="term" value="C:cytoplasm"/>
    <property type="evidence" value="ECO:0007669"/>
    <property type="project" value="TreeGrafter"/>
</dbReference>
<sequence length="532" mass="57410">INREPQYLPSRFPVAPLAGSDGIAAGFSVTIPSHNPIEFLKLTRALLANPDLTTEEMMEIMPGPDWGVGASVINSKKAIASYFDNGTGKLTARSTFENIDGDVVLKEIAPTGSGLRKTLGQIRDKIRAGEITTLSGAEDHSDMDKGTHVVFTLRRGKKYEDAVAELYSKTSLEDTYSVNMVFTDRDDIPRTWGIREVIAQFLTLRDEVLVARSTAALNAAATKLQRAEAVKAVVLDKDTAVRLITESADRAAADAAISKTFSLDEEQAHYVTSLALYRLTKADVLDAQREVDQLTAEIERLRALIDSADLRAEELDKELEESINVFIRDGRYDRKTRIDHDAKPTSMVASDEDEPRLSAWKLDKDLGLVTDTGDTIKDGEVVWAVFSDGRVKLFSGDGLPKRMNPTPIAPDVSDLIACGTALDTTAIRPQGKAARGVAGMKLPEDTRVIAGFAANPGDVLVTQSIDGWKATACDEVNTKGRGAGGVVVHKLRKGDTAVVSATCSAKPTAGGKEIKPTAPSRATHHGTIELDQ</sequence>
<feature type="region of interest" description="Disordered" evidence="9">
    <location>
        <begin position="508"/>
        <end position="532"/>
    </location>
</feature>
<dbReference type="InterPro" id="IPR013760">
    <property type="entry name" value="Topo_IIA-like_dom_sf"/>
</dbReference>
<keyword evidence="8" id="KW-0175">Coiled coil</keyword>
<dbReference type="PANTHER" id="PTHR43493">
    <property type="entry name" value="DNA GYRASE/TOPOISOMERASE SUBUNIT A"/>
    <property type="match status" value="1"/>
</dbReference>
<evidence type="ECO:0000256" key="4">
    <source>
        <dbReference type="ARBA" id="ARBA00023125"/>
    </source>
</evidence>
<comment type="caution">
    <text evidence="7">Lacks conserved residue(s) required for the propagation of feature annotation.</text>
</comment>
<comment type="caution">
    <text evidence="11">The sequence shown here is derived from an EMBL/GenBank/DDBJ whole genome shotgun (WGS) entry which is preliminary data.</text>
</comment>
<dbReference type="Proteomes" id="UP000249451">
    <property type="component" value="Unassembled WGS sequence"/>
</dbReference>
<accession>A0A2W5ARK2</accession>
<reference evidence="11 12" key="1">
    <citation type="submission" date="2017-11" db="EMBL/GenBank/DDBJ databases">
        <title>Infants hospitalized years apart are colonized by the same room-sourced microbial strains.</title>
        <authorList>
            <person name="Brooks B."/>
            <person name="Olm M.R."/>
            <person name="Firek B.A."/>
            <person name="Baker R."/>
            <person name="Thomas B.C."/>
            <person name="Morowitz M.J."/>
            <person name="Banfield J.F."/>
        </authorList>
    </citation>
    <scope>NUCLEOTIDE SEQUENCE [LARGE SCALE GENOMIC DNA]</scope>
    <source>
        <strain evidence="11">S2_012_000_R3_87</strain>
    </source>
</reference>
<keyword evidence="6" id="KW-0413">Isomerase</keyword>
<evidence type="ECO:0000313" key="11">
    <source>
        <dbReference type="EMBL" id="PZO97244.1"/>
    </source>
</evidence>
<dbReference type="SMART" id="SM00434">
    <property type="entry name" value="TOP4c"/>
    <property type="match status" value="1"/>
</dbReference>
<feature type="coiled-coil region" evidence="8">
    <location>
        <begin position="277"/>
        <end position="325"/>
    </location>
</feature>
<evidence type="ECO:0000256" key="7">
    <source>
        <dbReference type="PROSITE-ProRule" id="PRU01384"/>
    </source>
</evidence>
<evidence type="ECO:0000259" key="10">
    <source>
        <dbReference type="PROSITE" id="PS52040"/>
    </source>
</evidence>
<protein>
    <recommendedName>
        <fullName evidence="10">Topo IIA-type catalytic domain-containing protein</fullName>
    </recommendedName>
</protein>
<evidence type="ECO:0000256" key="9">
    <source>
        <dbReference type="SAM" id="MobiDB-lite"/>
    </source>
</evidence>
<dbReference type="EMBL" id="QFNY01000441">
    <property type="protein sequence ID" value="PZO97244.1"/>
    <property type="molecule type" value="Genomic_DNA"/>
</dbReference>
<dbReference type="AlphaFoldDB" id="A0A2W5ARK2"/>
<dbReference type="Gene3D" id="1.10.268.10">
    <property type="entry name" value="Topoisomerase, domain 3"/>
    <property type="match status" value="1"/>
</dbReference>
<dbReference type="InterPro" id="IPR002205">
    <property type="entry name" value="Topo_IIA_dom_A"/>
</dbReference>
<dbReference type="Gene3D" id="3.30.1360.40">
    <property type="match status" value="1"/>
</dbReference>